<evidence type="ECO:0000313" key="7">
    <source>
        <dbReference type="Proteomes" id="UP001596200"/>
    </source>
</evidence>
<keyword evidence="2 4" id="KW-0547">Nucleotide-binding</keyword>
<dbReference type="RefSeq" id="WP_344514835.1">
    <property type="nucleotide sequence ID" value="NZ_BAAATU010000031.1"/>
</dbReference>
<dbReference type="Proteomes" id="UP001596200">
    <property type="component" value="Unassembled WGS sequence"/>
</dbReference>
<evidence type="ECO:0000256" key="1">
    <source>
        <dbReference type="ARBA" id="ARBA00022598"/>
    </source>
</evidence>
<comment type="caution">
    <text evidence="6">The sequence shown here is derived from an EMBL/GenBank/DDBJ whole genome shotgun (WGS) entry which is preliminary data.</text>
</comment>
<proteinExistence type="predicted"/>
<dbReference type="Pfam" id="PF13535">
    <property type="entry name" value="ATP-grasp_4"/>
    <property type="match status" value="1"/>
</dbReference>
<dbReference type="SMART" id="SM01209">
    <property type="entry name" value="GARS_A"/>
    <property type="match status" value="1"/>
</dbReference>
<dbReference type="InterPro" id="IPR041472">
    <property type="entry name" value="BL00235/CARNS1_N"/>
</dbReference>
<evidence type="ECO:0000313" key="6">
    <source>
        <dbReference type="EMBL" id="MFC5914449.1"/>
    </source>
</evidence>
<keyword evidence="7" id="KW-1185">Reference proteome</keyword>
<dbReference type="PROSITE" id="PS50975">
    <property type="entry name" value="ATP_GRASP"/>
    <property type="match status" value="1"/>
</dbReference>
<dbReference type="InterPro" id="IPR011761">
    <property type="entry name" value="ATP-grasp"/>
</dbReference>
<protein>
    <submittedName>
        <fullName evidence="6">ATP-grasp domain-containing protein</fullName>
    </submittedName>
</protein>
<reference evidence="7" key="1">
    <citation type="journal article" date="2019" name="Int. J. Syst. Evol. Microbiol.">
        <title>The Global Catalogue of Microorganisms (GCM) 10K type strain sequencing project: providing services to taxonomists for standard genome sequencing and annotation.</title>
        <authorList>
            <consortium name="The Broad Institute Genomics Platform"/>
            <consortium name="The Broad Institute Genome Sequencing Center for Infectious Disease"/>
            <person name="Wu L."/>
            <person name="Ma J."/>
        </authorList>
    </citation>
    <scope>NUCLEOTIDE SEQUENCE [LARGE SCALE GENOMIC DNA]</scope>
    <source>
        <strain evidence="7">JCM 4147</strain>
    </source>
</reference>
<feature type="domain" description="ATP-grasp" evidence="5">
    <location>
        <begin position="117"/>
        <end position="312"/>
    </location>
</feature>
<accession>A0ABW1GLZ3</accession>
<dbReference type="InterPro" id="IPR052032">
    <property type="entry name" value="ATP-dep_AA_Ligase"/>
</dbReference>
<dbReference type="PANTHER" id="PTHR43585">
    <property type="entry name" value="FUMIPYRROLE BIOSYNTHESIS PROTEIN C"/>
    <property type="match status" value="1"/>
</dbReference>
<evidence type="ECO:0000256" key="4">
    <source>
        <dbReference type="PROSITE-ProRule" id="PRU00409"/>
    </source>
</evidence>
<dbReference type="SUPFAM" id="SSF56059">
    <property type="entry name" value="Glutathione synthetase ATP-binding domain-like"/>
    <property type="match status" value="1"/>
</dbReference>
<dbReference type="Gene3D" id="3.30.470.20">
    <property type="entry name" value="ATP-grasp fold, B domain"/>
    <property type="match status" value="1"/>
</dbReference>
<sequence length="423" mass="44732">MSNSAPSRTVLVVSPGDEVYRRYCLEQVIAGYKVVIVTDSQPTWQTPLIADWEVADLTDPDAVVAAGRELAARHDVSGVLTWDEYQLVPTARLAEHLGLPGSGPEAMRACRDKGRTRTALAEHRVGSATSMRTTSLLEAVLAAESIGYPVVLKPASNAASLGVIRIDTGENLAAGYAFAVASAGGIGSESGDVLVEEYLDGPEISVECVTHRGVTAAVAVTRKSVGFAPYFEETAHSVDAYDPLLAEVAPVATAAVAALGITTGIQHVELRLTESGPRIIEVNARIGGDLIGRLVSLATGLDLARIAADLACGTAPNLAPTRQQGAAIRILYPDATGTLAHRSIDARFAQTADWLEEVRWLREPGDRAVLPPDGDLDTARIGHILVTAPTAEDAQERLRLATDHVTVTVDTHMDPQTYSTPNT</sequence>
<keyword evidence="1" id="KW-0436">Ligase</keyword>
<dbReference type="Pfam" id="PF18603">
    <property type="entry name" value="LAL_C2"/>
    <property type="match status" value="1"/>
</dbReference>
<dbReference type="EMBL" id="JBHSPU010000013">
    <property type="protein sequence ID" value="MFC5914449.1"/>
    <property type="molecule type" value="Genomic_DNA"/>
</dbReference>
<dbReference type="PANTHER" id="PTHR43585:SF2">
    <property type="entry name" value="ATP-GRASP ENZYME FSQD"/>
    <property type="match status" value="1"/>
</dbReference>
<evidence type="ECO:0000259" key="5">
    <source>
        <dbReference type="PROSITE" id="PS50975"/>
    </source>
</evidence>
<dbReference type="Pfam" id="PF18130">
    <property type="entry name" value="ATPgrasp_N"/>
    <property type="match status" value="1"/>
</dbReference>
<dbReference type="InterPro" id="IPR040570">
    <property type="entry name" value="LAL_C2"/>
</dbReference>
<organism evidence="6 7">
    <name type="scientific">Streptomyces pulveraceus</name>
    <dbReference type="NCBI Taxonomy" id="68258"/>
    <lineage>
        <taxon>Bacteria</taxon>
        <taxon>Bacillati</taxon>
        <taxon>Actinomycetota</taxon>
        <taxon>Actinomycetes</taxon>
        <taxon>Kitasatosporales</taxon>
        <taxon>Streptomycetaceae</taxon>
        <taxon>Streptomyces</taxon>
    </lineage>
</organism>
<evidence type="ECO:0000256" key="3">
    <source>
        <dbReference type="ARBA" id="ARBA00022840"/>
    </source>
</evidence>
<gene>
    <name evidence="6" type="ORF">ACFP1B_13555</name>
</gene>
<dbReference type="Gene3D" id="3.40.50.20">
    <property type="match status" value="1"/>
</dbReference>
<keyword evidence="3 4" id="KW-0067">ATP-binding</keyword>
<evidence type="ECO:0000256" key="2">
    <source>
        <dbReference type="ARBA" id="ARBA00022741"/>
    </source>
</evidence>
<name>A0ABW1GLZ3_9ACTN</name>